<dbReference type="RefSeq" id="WP_014679292.1">
    <property type="nucleotide sequence ID" value="NC_017770.1"/>
</dbReference>
<proteinExistence type="predicted"/>
<dbReference type="PANTHER" id="PTHR34406:SF1">
    <property type="entry name" value="PROTEIN YCEI"/>
    <property type="match status" value="1"/>
</dbReference>
<dbReference type="PANTHER" id="PTHR34406">
    <property type="entry name" value="PROTEIN YCEI"/>
    <property type="match status" value="1"/>
</dbReference>
<dbReference type="InterPro" id="IPR036761">
    <property type="entry name" value="TTHA0802/YceI-like_sf"/>
</dbReference>
<dbReference type="SUPFAM" id="SSF101874">
    <property type="entry name" value="YceI-like"/>
    <property type="match status" value="1"/>
</dbReference>
<dbReference type="OrthoDB" id="951410at2"/>
<dbReference type="PROSITE" id="PS51257">
    <property type="entry name" value="PROKAR_LIPOPROTEIN"/>
    <property type="match status" value="1"/>
</dbReference>
<keyword evidence="3" id="KW-1185">Reference proteome</keyword>
<evidence type="ECO:0000313" key="2">
    <source>
        <dbReference type="EMBL" id="AFD06064.1"/>
    </source>
</evidence>
<dbReference type="SMART" id="SM00867">
    <property type="entry name" value="YceI"/>
    <property type="match status" value="1"/>
</dbReference>
<dbReference type="Gene3D" id="2.40.128.110">
    <property type="entry name" value="Lipid/polyisoprenoid-binding, YceI-like"/>
    <property type="match status" value="1"/>
</dbReference>
<reference evidence="2" key="1">
    <citation type="submission" date="2012-02" db="EMBL/GenBank/DDBJ databases">
        <title>The complete genome of Solitalea canadensis DSM 3403.</title>
        <authorList>
            <consortium name="US DOE Joint Genome Institute (JGI-PGF)"/>
            <person name="Lucas S."/>
            <person name="Copeland A."/>
            <person name="Lapidus A."/>
            <person name="Glavina del Rio T."/>
            <person name="Dalin E."/>
            <person name="Tice H."/>
            <person name="Bruce D."/>
            <person name="Goodwin L."/>
            <person name="Pitluck S."/>
            <person name="Peters L."/>
            <person name="Ovchinnikova G."/>
            <person name="Lu M."/>
            <person name="Kyrpides N."/>
            <person name="Mavromatis K."/>
            <person name="Ivanova N."/>
            <person name="Brettin T."/>
            <person name="Detter J.C."/>
            <person name="Han C."/>
            <person name="Larimer F."/>
            <person name="Land M."/>
            <person name="Hauser L."/>
            <person name="Markowitz V."/>
            <person name="Cheng J.-F."/>
            <person name="Hugenholtz P."/>
            <person name="Woyke T."/>
            <person name="Wu D."/>
            <person name="Spring S."/>
            <person name="Schroeder M."/>
            <person name="Kopitz M."/>
            <person name="Brambilla E."/>
            <person name="Klenk H.-P."/>
            <person name="Eisen J.A."/>
        </authorList>
    </citation>
    <scope>NUCLEOTIDE SEQUENCE</scope>
    <source>
        <strain evidence="2">DSM 3403</strain>
    </source>
</reference>
<dbReference type="STRING" id="929556.Solca_0952"/>
<dbReference type="Proteomes" id="UP000007590">
    <property type="component" value="Chromosome"/>
</dbReference>
<name>H8KPV5_SOLCM</name>
<evidence type="ECO:0000259" key="1">
    <source>
        <dbReference type="SMART" id="SM00867"/>
    </source>
</evidence>
<dbReference type="InterPro" id="IPR007372">
    <property type="entry name" value="Lipid/polyisoprenoid-bd_YceI"/>
</dbReference>
<dbReference type="KEGG" id="scn:Solca_0952"/>
<accession>H8KPV5</accession>
<evidence type="ECO:0000313" key="3">
    <source>
        <dbReference type="Proteomes" id="UP000007590"/>
    </source>
</evidence>
<dbReference type="AlphaFoldDB" id="H8KPV5"/>
<gene>
    <name evidence="2" type="ordered locus">Solca_0952</name>
</gene>
<protein>
    <recommendedName>
        <fullName evidence="1">Lipid/polyisoprenoid-binding YceI-like domain-containing protein</fullName>
    </recommendedName>
</protein>
<dbReference type="EMBL" id="CP003349">
    <property type="protein sequence ID" value="AFD06064.1"/>
    <property type="molecule type" value="Genomic_DNA"/>
</dbReference>
<feature type="domain" description="Lipid/polyisoprenoid-binding YceI-like" evidence="1">
    <location>
        <begin position="38"/>
        <end position="211"/>
    </location>
</feature>
<organism evidence="2 3">
    <name type="scientific">Solitalea canadensis (strain ATCC 29591 / DSM 3403 / JCM 21819 / LMG 8368 / NBRC 15130 / NCIMB 12057 / USAM 9D)</name>
    <name type="common">Flexibacter canadensis</name>
    <dbReference type="NCBI Taxonomy" id="929556"/>
    <lineage>
        <taxon>Bacteria</taxon>
        <taxon>Pseudomonadati</taxon>
        <taxon>Bacteroidota</taxon>
        <taxon>Sphingobacteriia</taxon>
        <taxon>Sphingobacteriales</taxon>
        <taxon>Sphingobacteriaceae</taxon>
        <taxon>Solitalea</taxon>
    </lineage>
</organism>
<sequence length="214" mass="24047">MKTTTTKKQTLRKNLQMLFLPVLFMLASCEKGSEKTEAYKVNENSSTIEWKGSAPDHFHVGSFKVTGELKAGDDGDVKSGDFTIPISSIENFDLQDPVKKQLLDHLKSPDFFNMAIHPNARFQFKKSEPYTGNDEEAISGANYLLTGNFTMLGQTHPISFPAKITVNKENLLVEANFKIDRTKWGMLMDSDPNKPLYILPDVNIKLKLISTKSL</sequence>
<dbReference type="Pfam" id="PF04264">
    <property type="entry name" value="YceI"/>
    <property type="match status" value="1"/>
</dbReference>
<dbReference type="eggNOG" id="COG2353">
    <property type="taxonomic scope" value="Bacteria"/>
</dbReference>
<dbReference type="HOGENOM" id="CLU_071003_2_0_10"/>